<dbReference type="EMBL" id="JANVFS010000012">
    <property type="protein sequence ID" value="KAJ4484210.1"/>
    <property type="molecule type" value="Genomic_DNA"/>
</dbReference>
<accession>A0A9W9AL48</accession>
<protein>
    <submittedName>
        <fullName evidence="2">Uncharacterized protein</fullName>
    </submittedName>
</protein>
<proteinExistence type="predicted"/>
<gene>
    <name evidence="2" type="ORF">C8J55DRAFT_488151</name>
</gene>
<evidence type="ECO:0000313" key="3">
    <source>
        <dbReference type="Proteomes" id="UP001150238"/>
    </source>
</evidence>
<reference evidence="2" key="1">
    <citation type="submission" date="2022-08" db="EMBL/GenBank/DDBJ databases">
        <authorList>
            <consortium name="DOE Joint Genome Institute"/>
            <person name="Min B."/>
            <person name="Riley R."/>
            <person name="Sierra-Patev S."/>
            <person name="Naranjo-Ortiz M."/>
            <person name="Looney B."/>
            <person name="Konkel Z."/>
            <person name="Slot J.C."/>
            <person name="Sakamoto Y."/>
            <person name="Steenwyk J.L."/>
            <person name="Rokas A."/>
            <person name="Carro J."/>
            <person name="Camarero S."/>
            <person name="Ferreira P."/>
            <person name="Molpeceres G."/>
            <person name="Ruiz-Duenas F.J."/>
            <person name="Serrano A."/>
            <person name="Henrissat B."/>
            <person name="Drula E."/>
            <person name="Hughes K.W."/>
            <person name="Mata J.L."/>
            <person name="Ishikawa N.K."/>
            <person name="Vargas-Isla R."/>
            <person name="Ushijima S."/>
            <person name="Smith C.A."/>
            <person name="Ahrendt S."/>
            <person name="Andreopoulos W."/>
            <person name="He G."/>
            <person name="Labutti K."/>
            <person name="Lipzen A."/>
            <person name="Ng V."/>
            <person name="Sandor L."/>
            <person name="Barry K."/>
            <person name="Martinez A.T."/>
            <person name="Xiao Y."/>
            <person name="Gibbons J.G."/>
            <person name="Terashima K."/>
            <person name="Hibbett D.S."/>
            <person name="Grigoriev I.V."/>
        </authorList>
    </citation>
    <scope>NUCLEOTIDE SEQUENCE</scope>
    <source>
        <strain evidence="2">Sp2 HRB7682 ss15</strain>
    </source>
</reference>
<dbReference type="AlphaFoldDB" id="A0A9W9AL48"/>
<dbReference type="Proteomes" id="UP001150238">
    <property type="component" value="Unassembled WGS sequence"/>
</dbReference>
<evidence type="ECO:0000313" key="2">
    <source>
        <dbReference type="EMBL" id="KAJ4484210.1"/>
    </source>
</evidence>
<comment type="caution">
    <text evidence="2">The sequence shown here is derived from an EMBL/GenBank/DDBJ whole genome shotgun (WGS) entry which is preliminary data.</text>
</comment>
<sequence length="244" mass="27461">MVAAKSHQTLVVKVMRGHARSWDLETRPPCSRFRSNLLEISVQITAIFDQFGFLDFVPEDLAVEQDDQGQSRYFLCPRIRQKSFRSTEKTHKKRFQNDSSSLVDSTPDPNGCFSLNSMLSNLGLFDGKETLKGLGSGLARGPFSNVTFAPTSPVSAVQPRKMLSPREDDNDQSPKSRISMKKSLHCSPFTYTHTYSRLRIKQPCGARGIKQWTVEHILDFAICNAALSSRVGDIHSYERGEARM</sequence>
<feature type="region of interest" description="Disordered" evidence="1">
    <location>
        <begin position="149"/>
        <end position="179"/>
    </location>
</feature>
<reference evidence="2" key="2">
    <citation type="journal article" date="2023" name="Proc. Natl. Acad. Sci. U.S.A.">
        <title>A global phylogenomic analysis of the shiitake genus Lentinula.</title>
        <authorList>
            <person name="Sierra-Patev S."/>
            <person name="Min B."/>
            <person name="Naranjo-Ortiz M."/>
            <person name="Looney B."/>
            <person name="Konkel Z."/>
            <person name="Slot J.C."/>
            <person name="Sakamoto Y."/>
            <person name="Steenwyk J.L."/>
            <person name="Rokas A."/>
            <person name="Carro J."/>
            <person name="Camarero S."/>
            <person name="Ferreira P."/>
            <person name="Molpeceres G."/>
            <person name="Ruiz-Duenas F.J."/>
            <person name="Serrano A."/>
            <person name="Henrissat B."/>
            <person name="Drula E."/>
            <person name="Hughes K.W."/>
            <person name="Mata J.L."/>
            <person name="Ishikawa N.K."/>
            <person name="Vargas-Isla R."/>
            <person name="Ushijima S."/>
            <person name="Smith C.A."/>
            <person name="Donoghue J."/>
            <person name="Ahrendt S."/>
            <person name="Andreopoulos W."/>
            <person name="He G."/>
            <person name="LaButti K."/>
            <person name="Lipzen A."/>
            <person name="Ng V."/>
            <person name="Riley R."/>
            <person name="Sandor L."/>
            <person name="Barry K."/>
            <person name="Martinez A.T."/>
            <person name="Xiao Y."/>
            <person name="Gibbons J.G."/>
            <person name="Terashima K."/>
            <person name="Grigoriev I.V."/>
            <person name="Hibbett D."/>
        </authorList>
    </citation>
    <scope>NUCLEOTIDE SEQUENCE</scope>
    <source>
        <strain evidence="2">Sp2 HRB7682 ss15</strain>
    </source>
</reference>
<organism evidence="2 3">
    <name type="scientific">Lentinula lateritia</name>
    <dbReference type="NCBI Taxonomy" id="40482"/>
    <lineage>
        <taxon>Eukaryota</taxon>
        <taxon>Fungi</taxon>
        <taxon>Dikarya</taxon>
        <taxon>Basidiomycota</taxon>
        <taxon>Agaricomycotina</taxon>
        <taxon>Agaricomycetes</taxon>
        <taxon>Agaricomycetidae</taxon>
        <taxon>Agaricales</taxon>
        <taxon>Marasmiineae</taxon>
        <taxon>Omphalotaceae</taxon>
        <taxon>Lentinula</taxon>
    </lineage>
</organism>
<name>A0A9W9AL48_9AGAR</name>
<evidence type="ECO:0000256" key="1">
    <source>
        <dbReference type="SAM" id="MobiDB-lite"/>
    </source>
</evidence>